<reference evidence="2" key="1">
    <citation type="submission" date="2020-06" db="EMBL/GenBank/DDBJ databases">
        <title>Whole Genome Sequence of Bradyrhizobium sp. Strain 1S1.</title>
        <authorList>
            <person name="Bromfield E.S.P."/>
            <person name="Cloutier S."/>
        </authorList>
    </citation>
    <scope>NUCLEOTIDE SEQUENCE [LARGE SCALE GENOMIC DNA]</scope>
    <source>
        <strain evidence="2">1S1</strain>
    </source>
</reference>
<dbReference type="EMBL" id="JAAOLE020000001">
    <property type="protein sequence ID" value="NVI46953.1"/>
    <property type="molecule type" value="Genomic_DNA"/>
</dbReference>
<keyword evidence="4" id="KW-1185">Reference proteome</keyword>
<dbReference type="Gene3D" id="3.40.50.1820">
    <property type="entry name" value="alpha/beta hydrolase"/>
    <property type="match status" value="1"/>
</dbReference>
<dbReference type="InterPro" id="IPR000073">
    <property type="entry name" value="AB_hydrolase_1"/>
</dbReference>
<evidence type="ECO:0000313" key="4">
    <source>
        <dbReference type="Proteomes" id="UP001432046"/>
    </source>
</evidence>
<dbReference type="Proteomes" id="UP001432046">
    <property type="component" value="Chromosome"/>
</dbReference>
<dbReference type="AlphaFoldDB" id="A0A973W3M4"/>
<dbReference type="GO" id="GO:0016787">
    <property type="term" value="F:hydrolase activity"/>
    <property type="evidence" value="ECO:0007669"/>
    <property type="project" value="UniProtKB-KW"/>
</dbReference>
<reference evidence="3" key="2">
    <citation type="journal article" date="2021" name="Int. J. Syst. Evol. Microbiol.">
        <title>Bradyrhizobium septentrionale sp. nov. (sv. septentrionale) and Bradyrhizobium quebecense sp. nov. (sv. septentrionale) associated with legumes native to Canada possess rearranged symbiosis genes and numerous insertion sequences.</title>
        <authorList>
            <person name="Bromfield E.S.P."/>
            <person name="Cloutier S."/>
        </authorList>
    </citation>
    <scope>NUCLEOTIDE SEQUENCE</scope>
    <source>
        <strain evidence="3">5S5</strain>
    </source>
</reference>
<organism evidence="2">
    <name type="scientific">Bradyrhizobium septentrionale</name>
    <dbReference type="NCBI Taxonomy" id="1404411"/>
    <lineage>
        <taxon>Bacteria</taxon>
        <taxon>Pseudomonadati</taxon>
        <taxon>Pseudomonadota</taxon>
        <taxon>Alphaproteobacteria</taxon>
        <taxon>Hyphomicrobiales</taxon>
        <taxon>Nitrobacteraceae</taxon>
        <taxon>Bradyrhizobium</taxon>
    </lineage>
</organism>
<dbReference type="Pfam" id="PF00561">
    <property type="entry name" value="Abhydrolase_1"/>
    <property type="match status" value="1"/>
</dbReference>
<dbReference type="RefSeq" id="WP_166206661.1">
    <property type="nucleotide sequence ID" value="NZ_CP088285.1"/>
</dbReference>
<gene>
    <name evidence="2" type="ORF">HAP48_029145</name>
    <name evidence="3" type="ORF">WDK88_17035</name>
</gene>
<evidence type="ECO:0000313" key="2">
    <source>
        <dbReference type="EMBL" id="NVI46953.1"/>
    </source>
</evidence>
<proteinExistence type="predicted"/>
<reference evidence="3" key="3">
    <citation type="submission" date="2024-03" db="EMBL/GenBank/DDBJ databases">
        <authorList>
            <person name="Bromfield E.S.P."/>
            <person name="Cloutier S."/>
        </authorList>
    </citation>
    <scope>NUCLEOTIDE SEQUENCE</scope>
    <source>
        <strain evidence="3">5S5</strain>
    </source>
</reference>
<feature type="domain" description="AB hydrolase-1" evidence="1">
    <location>
        <begin position="14"/>
        <end position="109"/>
    </location>
</feature>
<dbReference type="PANTHER" id="PTHR37946:SF1">
    <property type="entry name" value="SLL1969 PROTEIN"/>
    <property type="match status" value="1"/>
</dbReference>
<evidence type="ECO:0000259" key="1">
    <source>
        <dbReference type="Pfam" id="PF00561"/>
    </source>
</evidence>
<dbReference type="EMBL" id="CP147711">
    <property type="protein sequence ID" value="WXC83160.1"/>
    <property type="molecule type" value="Genomic_DNA"/>
</dbReference>
<dbReference type="PANTHER" id="PTHR37946">
    <property type="entry name" value="SLL1969 PROTEIN"/>
    <property type="match status" value="1"/>
</dbReference>
<protein>
    <submittedName>
        <fullName evidence="2">Alpha/beta fold hydrolase</fullName>
    </submittedName>
</protein>
<sequence length="225" mass="24531">MSERRPAASPSDGVVLLHGISRTARSFRRMELALDDAGFATLNLDYDSRRKPLDALAEDIHPALDRFAHSLDGAVHFVCHSMGGLLARVYLAQHRPARLGRVVMLGTPNGGSEIADRLKNLAAYRAFFGPAGQQLVTRRDAATSALLPAIDYPTGVIAGNRSIYPITSIGLPRPHDGRVSVANTRLDGMADHIVIRTSHPWLVRNRDAIAQTIAFLHDGQFAKTR</sequence>
<keyword evidence="2" id="KW-0378">Hydrolase</keyword>
<dbReference type="SUPFAM" id="SSF53474">
    <property type="entry name" value="alpha/beta-Hydrolases"/>
    <property type="match status" value="1"/>
</dbReference>
<name>A0A973W3M4_9BRAD</name>
<accession>A0A973W3M4</accession>
<dbReference type="InterPro" id="IPR029058">
    <property type="entry name" value="AB_hydrolase_fold"/>
</dbReference>
<evidence type="ECO:0000313" key="3">
    <source>
        <dbReference type="EMBL" id="WXC83160.1"/>
    </source>
</evidence>